<evidence type="ECO:0000256" key="3">
    <source>
        <dbReference type="ARBA" id="ARBA00023002"/>
    </source>
</evidence>
<dbReference type="OrthoDB" id="9785502at2"/>
<dbReference type="Proteomes" id="UP000077405">
    <property type="component" value="Chromosome"/>
</dbReference>
<dbReference type="STRING" id="1226968.A6A40_12635"/>
<dbReference type="PROSITE" id="PS51352">
    <property type="entry name" value="THIOREDOXIN_2"/>
    <property type="match status" value="1"/>
</dbReference>
<dbReference type="Gene3D" id="3.40.30.10">
    <property type="entry name" value="Glutaredoxin"/>
    <property type="match status" value="1"/>
</dbReference>
<evidence type="ECO:0000256" key="5">
    <source>
        <dbReference type="RuleBase" id="RU000499"/>
    </source>
</evidence>
<feature type="active site" evidence="4">
    <location>
        <position position="72"/>
    </location>
</feature>
<dbReference type="PANTHER" id="PTHR11592">
    <property type="entry name" value="GLUTATHIONE PEROXIDASE"/>
    <property type="match status" value="1"/>
</dbReference>
<evidence type="ECO:0000256" key="6">
    <source>
        <dbReference type="SAM" id="SignalP"/>
    </source>
</evidence>
<dbReference type="SUPFAM" id="SSF52833">
    <property type="entry name" value="Thioredoxin-like"/>
    <property type="match status" value="1"/>
</dbReference>
<protein>
    <recommendedName>
        <fullName evidence="5">Glutathione peroxidase</fullName>
    </recommendedName>
</protein>
<dbReference type="RefSeq" id="WP_063635712.1">
    <property type="nucleotide sequence ID" value="NZ_CP015285.1"/>
</dbReference>
<keyword evidence="9" id="KW-1185">Reference proteome</keyword>
<dbReference type="PANTHER" id="PTHR11592:SF78">
    <property type="entry name" value="GLUTATHIONE PEROXIDASE"/>
    <property type="match status" value="1"/>
</dbReference>
<dbReference type="PIRSF" id="PIRSF000303">
    <property type="entry name" value="Glutathion_perox"/>
    <property type="match status" value="1"/>
</dbReference>
<dbReference type="InterPro" id="IPR036249">
    <property type="entry name" value="Thioredoxin-like_sf"/>
</dbReference>
<dbReference type="KEGG" id="ahu:A6A40_12635"/>
<feature type="signal peptide" evidence="6">
    <location>
        <begin position="1"/>
        <end position="20"/>
    </location>
</feature>
<evidence type="ECO:0000256" key="2">
    <source>
        <dbReference type="ARBA" id="ARBA00022559"/>
    </source>
</evidence>
<evidence type="ECO:0000259" key="7">
    <source>
        <dbReference type="PROSITE" id="PS51352"/>
    </source>
</evidence>
<dbReference type="CDD" id="cd00340">
    <property type="entry name" value="GSH_Peroxidase"/>
    <property type="match status" value="1"/>
</dbReference>
<evidence type="ECO:0000313" key="8">
    <source>
        <dbReference type="EMBL" id="ANC92666.1"/>
    </source>
</evidence>
<name>A0A160JHX2_9PROT</name>
<dbReference type="InterPro" id="IPR000889">
    <property type="entry name" value="Glutathione_peroxidase"/>
</dbReference>
<keyword evidence="6" id="KW-0732">Signal</keyword>
<evidence type="ECO:0000256" key="1">
    <source>
        <dbReference type="ARBA" id="ARBA00006926"/>
    </source>
</evidence>
<comment type="similarity">
    <text evidence="1 5">Belongs to the glutathione peroxidase family.</text>
</comment>
<dbReference type="AlphaFoldDB" id="A0A160JHX2"/>
<sequence>MTVRTRFRTAALAAIPTALAAVFSMTGGASAMAASSEVNAYSFTFQGIDGRPLPLSQFAGKAILVVNTASQCGFTPQYQGLQALWQRYRDRGLVVVGVPSDDFGGQEPGTATQIKDFCEVNYRIDFPMTDKTVVSGDGAHPFYRWASDEMGFIAKPRWNFHKYLVGPDGKLASWFSTMTDPESDKVREAIERLLPEKAPKS</sequence>
<dbReference type="Pfam" id="PF00255">
    <property type="entry name" value="GSHPx"/>
    <property type="match status" value="1"/>
</dbReference>
<dbReference type="PRINTS" id="PR01011">
    <property type="entry name" value="GLUTPROXDASE"/>
</dbReference>
<gene>
    <name evidence="8" type="ORF">A6A40_12635</name>
</gene>
<dbReference type="EMBL" id="CP015285">
    <property type="protein sequence ID" value="ANC92666.1"/>
    <property type="molecule type" value="Genomic_DNA"/>
</dbReference>
<evidence type="ECO:0000313" key="9">
    <source>
        <dbReference type="Proteomes" id="UP000077405"/>
    </source>
</evidence>
<proteinExistence type="inferred from homology"/>
<feature type="domain" description="Thioredoxin" evidence="7">
    <location>
        <begin position="34"/>
        <end position="195"/>
    </location>
</feature>
<dbReference type="GO" id="GO:0004601">
    <property type="term" value="F:peroxidase activity"/>
    <property type="evidence" value="ECO:0007669"/>
    <property type="project" value="UniProtKB-KW"/>
</dbReference>
<dbReference type="InterPro" id="IPR029759">
    <property type="entry name" value="GPX_AS"/>
</dbReference>
<evidence type="ECO:0000256" key="4">
    <source>
        <dbReference type="PIRSR" id="PIRSR000303-1"/>
    </source>
</evidence>
<dbReference type="InterPro" id="IPR013766">
    <property type="entry name" value="Thioredoxin_domain"/>
</dbReference>
<dbReference type="GO" id="GO:0034599">
    <property type="term" value="P:cellular response to oxidative stress"/>
    <property type="evidence" value="ECO:0007669"/>
    <property type="project" value="TreeGrafter"/>
</dbReference>
<feature type="chain" id="PRO_5007817333" description="Glutathione peroxidase" evidence="6">
    <location>
        <begin position="21"/>
        <end position="201"/>
    </location>
</feature>
<reference evidence="8 9" key="1">
    <citation type="journal article" date="2013" name="Int. J. Syst. Evol. Microbiol.">
        <title>Azospirillum humicireducens sp. nov., a nitrogen-fixing bacterium isolated from a microbial fuel cell.</title>
        <authorList>
            <person name="Zhou S."/>
            <person name="Han L."/>
            <person name="Wang Y."/>
            <person name="Yang G."/>
            <person name="Zhuang L."/>
            <person name="Hu P."/>
        </authorList>
    </citation>
    <scope>NUCLEOTIDE SEQUENCE [LARGE SCALE GENOMIC DNA]</scope>
    <source>
        <strain evidence="8 9">SgZ-5</strain>
    </source>
</reference>
<dbReference type="PROSITE" id="PS51355">
    <property type="entry name" value="GLUTATHIONE_PEROXID_3"/>
    <property type="match status" value="1"/>
</dbReference>
<keyword evidence="2 5" id="KW-0575">Peroxidase</keyword>
<accession>A0A160JHX2</accession>
<organism evidence="8 9">
    <name type="scientific">Azospirillum humicireducens</name>
    <dbReference type="NCBI Taxonomy" id="1226968"/>
    <lineage>
        <taxon>Bacteria</taxon>
        <taxon>Pseudomonadati</taxon>
        <taxon>Pseudomonadota</taxon>
        <taxon>Alphaproteobacteria</taxon>
        <taxon>Rhodospirillales</taxon>
        <taxon>Azospirillaceae</taxon>
        <taxon>Azospirillum</taxon>
    </lineage>
</organism>
<dbReference type="PROSITE" id="PS00460">
    <property type="entry name" value="GLUTATHIONE_PEROXID_1"/>
    <property type="match status" value="1"/>
</dbReference>
<keyword evidence="3 5" id="KW-0560">Oxidoreductase</keyword>